<evidence type="ECO:0000259" key="2">
    <source>
        <dbReference type="Pfam" id="PF04892"/>
    </source>
</evidence>
<dbReference type="eggNOG" id="COG5652">
    <property type="taxonomic scope" value="Bacteria"/>
</dbReference>
<dbReference type="EMBL" id="FNVK01000010">
    <property type="protein sequence ID" value="SEF81381.1"/>
    <property type="molecule type" value="Genomic_DNA"/>
</dbReference>
<evidence type="ECO:0000313" key="4">
    <source>
        <dbReference type="EMBL" id="SEF81381.1"/>
    </source>
</evidence>
<reference evidence="5" key="1">
    <citation type="submission" date="2005-08" db="EMBL/GenBank/DDBJ databases">
        <title>Complete sequence of chromosome 1 of Nitrosospira multiformis ATCC 25196.</title>
        <authorList>
            <person name="Copeland A."/>
            <person name="Lucas S."/>
            <person name="Lapidus A."/>
            <person name="Barry K."/>
            <person name="Detter J.C."/>
            <person name="Glavina T."/>
            <person name="Hammon N."/>
            <person name="Israni S."/>
            <person name="Pitluck S."/>
            <person name="Chain P."/>
            <person name="Malfatti S."/>
            <person name="Shin M."/>
            <person name="Vergez L."/>
            <person name="Schmutz J."/>
            <person name="Larimer F."/>
            <person name="Land M."/>
            <person name="Hauser L."/>
            <person name="Kyrpides N."/>
            <person name="Lykidis A."/>
            <person name="Richardson P."/>
        </authorList>
    </citation>
    <scope>NUCLEOTIDE SEQUENCE [LARGE SCALE GENOMIC DNA]</scope>
    <source>
        <strain evidence="5">ATCC 25196 / NCIMB 11849 / C 71</strain>
    </source>
</reference>
<keyword evidence="5" id="KW-1185">Reference proteome</keyword>
<keyword evidence="1" id="KW-0472">Membrane</keyword>
<reference evidence="4 6" key="4">
    <citation type="submission" date="2016-10" db="EMBL/GenBank/DDBJ databases">
        <authorList>
            <person name="de Groot N.N."/>
        </authorList>
    </citation>
    <scope>NUCLEOTIDE SEQUENCE [LARGE SCALE GENOMIC DNA]</scope>
    <source>
        <strain evidence="4 6">Nl13</strain>
    </source>
</reference>
<keyword evidence="1" id="KW-1133">Transmembrane helix</keyword>
<dbReference type="Proteomes" id="UP000236751">
    <property type="component" value="Unassembled WGS sequence"/>
</dbReference>
<dbReference type="NCBIfam" id="NF037970">
    <property type="entry name" value="vanZ_1"/>
    <property type="match status" value="1"/>
</dbReference>
<dbReference type="STRING" id="323848.Nmul_A0245"/>
<name>Q2YCG8_NITMU</name>
<proteinExistence type="predicted"/>
<dbReference type="AlphaFoldDB" id="Q2YCG8"/>
<sequence length="110" mass="11630">MLLVLGILTGLFAGGAHPVAVNLVPSPWDKLVHAVIFAVLTGAIGGAASGIPGWRRVGLAFLGATLIGLFDECHQMYLPGRKPGWDDFAADVTGSLIGIALLRAEWRRRN</sequence>
<keyword evidence="1" id="KW-0812">Transmembrane</keyword>
<feature type="domain" description="VanZ-like" evidence="2">
    <location>
        <begin position="28"/>
        <end position="103"/>
    </location>
</feature>
<accession>Q2YCG8</accession>
<gene>
    <name evidence="3" type="ordered locus">Nmul_A0245</name>
    <name evidence="4" type="ORF">SAMN05216403_11041</name>
</gene>
<reference evidence="3 5" key="3">
    <citation type="journal article" date="2008" name="Appl. Environ. Microbiol.">
        <title>Complete genome sequence of Nitrosospira multiformis, an ammonia-oxidizing bacterium from the soil environment.</title>
        <authorList>
            <person name="Norton J.M."/>
            <person name="Klotz M.G."/>
            <person name="Stein L.Y."/>
            <person name="Arp D.J."/>
            <person name="Bottomley P.J."/>
            <person name="Chain P.S."/>
            <person name="Hauser L.J."/>
            <person name="Land M.L."/>
            <person name="Larimer F.W."/>
            <person name="Shin M.W."/>
            <person name="Starkenburg S.R."/>
        </authorList>
    </citation>
    <scope>NUCLEOTIDE SEQUENCE [LARGE SCALE GENOMIC DNA]</scope>
    <source>
        <strain evidence="3">ATCC 25196</strain>
        <strain evidence="5">ATCC 25196 / NCIMB 11849 / C 71</strain>
    </source>
</reference>
<dbReference type="HOGENOM" id="CLU_096028_5_3_4"/>
<dbReference type="InterPro" id="IPR006976">
    <property type="entry name" value="VanZ-like"/>
</dbReference>
<evidence type="ECO:0000313" key="6">
    <source>
        <dbReference type="Proteomes" id="UP000236751"/>
    </source>
</evidence>
<dbReference type="Proteomes" id="UP000002718">
    <property type="component" value="Chromosome"/>
</dbReference>
<reference evidence="3" key="2">
    <citation type="submission" date="2005-08" db="EMBL/GenBank/DDBJ databases">
        <title>Complete sequence of Chromosome 1 of Nitrosospira multiformis ATCC 25196.</title>
        <authorList>
            <consortium name="US DOE Joint Genome Institute"/>
            <person name="Copeland A."/>
            <person name="Lucas S."/>
            <person name="Lapidus A."/>
            <person name="Barry K."/>
            <person name="Detter J.C."/>
            <person name="Glavina T."/>
            <person name="Hammon N."/>
            <person name="Israni S."/>
            <person name="Pitluck S."/>
            <person name="Chain P."/>
            <person name="Malfatti S."/>
            <person name="Shin M."/>
            <person name="Vergez L."/>
            <person name="Schmutz J."/>
            <person name="Larimer F."/>
            <person name="Land M."/>
            <person name="Hauser L."/>
            <person name="Kyrpides N."/>
            <person name="Lykidis A."/>
            <person name="Richardson P."/>
        </authorList>
    </citation>
    <scope>NUCLEOTIDE SEQUENCE</scope>
    <source>
        <strain evidence="3">ATCC 25196</strain>
    </source>
</reference>
<evidence type="ECO:0000256" key="1">
    <source>
        <dbReference type="SAM" id="Phobius"/>
    </source>
</evidence>
<dbReference type="KEGG" id="nmu:Nmul_A0245"/>
<evidence type="ECO:0000313" key="3">
    <source>
        <dbReference type="EMBL" id="ABB73553.1"/>
    </source>
</evidence>
<evidence type="ECO:0000313" key="5">
    <source>
        <dbReference type="Proteomes" id="UP000002718"/>
    </source>
</evidence>
<dbReference type="Pfam" id="PF04892">
    <property type="entry name" value="VanZ"/>
    <property type="match status" value="1"/>
</dbReference>
<protein>
    <submittedName>
        <fullName evidence="4">VanZ like family protein</fullName>
    </submittedName>
</protein>
<dbReference type="EMBL" id="CP000103">
    <property type="protein sequence ID" value="ABB73553.1"/>
    <property type="molecule type" value="Genomic_DNA"/>
</dbReference>
<feature type="transmembrane region" description="Helical" evidence="1">
    <location>
        <begin position="31"/>
        <end position="51"/>
    </location>
</feature>
<organism evidence="3 5">
    <name type="scientific">Nitrosospira multiformis (strain ATCC 25196 / NCIMB 11849 / C 71)</name>
    <dbReference type="NCBI Taxonomy" id="323848"/>
    <lineage>
        <taxon>Bacteria</taxon>
        <taxon>Pseudomonadati</taxon>
        <taxon>Pseudomonadota</taxon>
        <taxon>Betaproteobacteria</taxon>
        <taxon>Nitrosomonadales</taxon>
        <taxon>Nitrosomonadaceae</taxon>
        <taxon>Nitrosospira</taxon>
    </lineage>
</organism>